<protein>
    <submittedName>
        <fullName evidence="1">Uncharacterized protein</fullName>
    </submittedName>
</protein>
<reference evidence="1 2" key="1">
    <citation type="submission" date="2016-04" db="EMBL/GenBank/DDBJ databases">
        <authorList>
            <person name="Chen L."/>
            <person name="Zhuang W."/>
            <person name="Wang G."/>
        </authorList>
    </citation>
    <scope>NUCLEOTIDE SEQUENCE [LARGE SCALE GENOMIC DNA]</scope>
    <source>
        <strain evidence="2">GR20</strain>
    </source>
</reference>
<evidence type="ECO:0000313" key="2">
    <source>
        <dbReference type="Proteomes" id="UP000192277"/>
    </source>
</evidence>
<proteinExistence type="predicted"/>
<sequence length="65" mass="7701">MLKVVCIKLQPYFFIALMWKKQAAEACFNLKLVLLLSLETLADYALFIKYQARFIFPMHNKECIK</sequence>
<dbReference type="Proteomes" id="UP000192277">
    <property type="component" value="Unassembled WGS sequence"/>
</dbReference>
<accession>A0ABX3NPT8</accession>
<gene>
    <name evidence="1" type="ORF">A4D02_12905</name>
</gene>
<evidence type="ECO:0000313" key="1">
    <source>
        <dbReference type="EMBL" id="OQP42464.1"/>
    </source>
</evidence>
<comment type="caution">
    <text evidence="1">The sequence shown here is derived from an EMBL/GenBank/DDBJ whole genome shotgun (WGS) entry which is preliminary data.</text>
</comment>
<keyword evidence="2" id="KW-1185">Reference proteome</keyword>
<name>A0ABX3NPT8_9BACT</name>
<organism evidence="1 2">
    <name type="scientific">Niastella koreensis</name>
    <dbReference type="NCBI Taxonomy" id="354356"/>
    <lineage>
        <taxon>Bacteria</taxon>
        <taxon>Pseudomonadati</taxon>
        <taxon>Bacteroidota</taxon>
        <taxon>Chitinophagia</taxon>
        <taxon>Chitinophagales</taxon>
        <taxon>Chitinophagaceae</taxon>
        <taxon>Niastella</taxon>
    </lineage>
</organism>
<dbReference type="EMBL" id="LWBO01000044">
    <property type="protein sequence ID" value="OQP42464.1"/>
    <property type="molecule type" value="Genomic_DNA"/>
</dbReference>